<feature type="transmembrane region" description="Helical" evidence="1">
    <location>
        <begin position="500"/>
        <end position="520"/>
    </location>
</feature>
<dbReference type="OrthoDB" id="1925091at2759"/>
<proteinExistence type="predicted"/>
<dbReference type="PANTHER" id="PTHR37383:SF1">
    <property type="entry name" value="OS01G0694200 PROTEIN"/>
    <property type="match status" value="1"/>
</dbReference>
<keyword evidence="1" id="KW-0472">Membrane</keyword>
<dbReference type="Proteomes" id="UP000015453">
    <property type="component" value="Unassembled WGS sequence"/>
</dbReference>
<dbReference type="PANTHER" id="PTHR37383">
    <property type="entry name" value="OS01G0694200 PROTEIN"/>
    <property type="match status" value="1"/>
</dbReference>
<evidence type="ECO:0008006" key="4">
    <source>
        <dbReference type="Google" id="ProtNLM"/>
    </source>
</evidence>
<dbReference type="EMBL" id="AUSU01008162">
    <property type="protein sequence ID" value="EPS59689.1"/>
    <property type="molecule type" value="Genomic_DNA"/>
</dbReference>
<keyword evidence="1" id="KW-1133">Transmembrane helix</keyword>
<comment type="caution">
    <text evidence="2">The sequence shown here is derived from an EMBL/GenBank/DDBJ whole genome shotgun (WGS) entry which is preliminary data.</text>
</comment>
<keyword evidence="3" id="KW-1185">Reference proteome</keyword>
<evidence type="ECO:0000313" key="3">
    <source>
        <dbReference type="Proteomes" id="UP000015453"/>
    </source>
</evidence>
<feature type="transmembrane region" description="Helical" evidence="1">
    <location>
        <begin position="201"/>
        <end position="221"/>
    </location>
</feature>
<reference evidence="2 3" key="1">
    <citation type="journal article" date="2013" name="BMC Genomics">
        <title>The miniature genome of a carnivorous plant Genlisea aurea contains a low number of genes and short non-coding sequences.</title>
        <authorList>
            <person name="Leushkin E.V."/>
            <person name="Sutormin R.A."/>
            <person name="Nabieva E.R."/>
            <person name="Penin A.A."/>
            <person name="Kondrashov A.S."/>
            <person name="Logacheva M.D."/>
        </authorList>
    </citation>
    <scope>NUCLEOTIDE SEQUENCE [LARGE SCALE GENOMIC DNA]</scope>
</reference>
<name>S8BZ38_9LAMI</name>
<accession>S8BZ38</accession>
<gene>
    <name evidence="2" type="ORF">M569_15117</name>
</gene>
<evidence type="ECO:0000313" key="2">
    <source>
        <dbReference type="EMBL" id="EPS59689.1"/>
    </source>
</evidence>
<evidence type="ECO:0000256" key="1">
    <source>
        <dbReference type="SAM" id="Phobius"/>
    </source>
</evidence>
<keyword evidence="1" id="KW-0812">Transmembrane</keyword>
<protein>
    <recommendedName>
        <fullName evidence="4">Cleavage/polyadenylation specificity factor A subunit N-terminal domain-containing protein</fullName>
    </recommendedName>
</protein>
<dbReference type="AlphaFoldDB" id="S8BZ38"/>
<organism evidence="2 3">
    <name type="scientific">Genlisea aurea</name>
    <dbReference type="NCBI Taxonomy" id="192259"/>
    <lineage>
        <taxon>Eukaryota</taxon>
        <taxon>Viridiplantae</taxon>
        <taxon>Streptophyta</taxon>
        <taxon>Embryophyta</taxon>
        <taxon>Tracheophyta</taxon>
        <taxon>Spermatophyta</taxon>
        <taxon>Magnoliopsida</taxon>
        <taxon>eudicotyledons</taxon>
        <taxon>Gunneridae</taxon>
        <taxon>Pentapetalae</taxon>
        <taxon>asterids</taxon>
        <taxon>lamiids</taxon>
        <taxon>Lamiales</taxon>
        <taxon>Lentibulariaceae</taxon>
        <taxon>Genlisea</taxon>
    </lineage>
</organism>
<sequence>MNGESICIEEKGDDIHGVFEARELSLPKPLYAQTPKISSFIYDPVSASMALRHFDSSFSLYFNFSPISNPNFPPPKAVVPCPTSAAAFLHIRTGSSTIADTVFVASSPVLHPSPGTLLCFYLLRGHRFVKVDVVSNHRDLEFDKAKGGVMFKVVHGVSVKLSAGVNVFTLYSVSNAKIWVFAVRLVVDEGGREALKLLKCAVIDCCFPVFTVGILFGILVLGEENGVRIFPLKYLINGNRNATILQGKPKCMKLVQDSRSVRVVFVAFEEKDEEEPSISTKTTRKSVVKAVSVHALSTCHFVVVDSVGDAHILCLSSSEQPSRSPFRMKRLPSTMKVQKTAVYHDATSVTDKLWISDGIHSVHLVKFYAPSDKQEKNEPVETETRISVTHAIFIPEKIREILPLDADGILILGQGIRGGTSEALSGSYFYRFGMRIYASMIRTITNTRQGLMPPPVLYNSVPPGVAFDLSSKSSGGEVRIGMTSPKTSYERLSSTRRRGINGGGFCFVVAALFMFPFILIPKESISAILAVKSQIRTSENVLHSRRRFNV</sequence>